<evidence type="ECO:0000313" key="2">
    <source>
        <dbReference type="Proteomes" id="UP000238356"/>
    </source>
</evidence>
<accession>A0A2S6A290</accession>
<keyword evidence="2" id="KW-1185">Reference proteome</keyword>
<protein>
    <recommendedName>
        <fullName evidence="3">Resolvase/invertase-type recombinase catalytic domain-containing protein</fullName>
    </recommendedName>
</protein>
<dbReference type="RefSeq" id="WP_104363980.1">
    <property type="nucleotide sequence ID" value="NZ_PSZD01000015.1"/>
</dbReference>
<reference evidence="1 2" key="1">
    <citation type="submission" date="2018-02" db="EMBL/GenBank/DDBJ databases">
        <title>8 Nocardia nova and 1 Nocardia cyriacigeorgica strain used for evolution to TMP-SMX.</title>
        <authorList>
            <person name="Mehta H."/>
            <person name="Weng J."/>
            <person name="Shamoo Y."/>
        </authorList>
    </citation>
    <scope>NUCLEOTIDE SEQUENCE [LARGE SCALE GENOMIC DNA]</scope>
    <source>
        <strain evidence="1 2">BAA2227</strain>
    </source>
</reference>
<evidence type="ECO:0008006" key="3">
    <source>
        <dbReference type="Google" id="ProtNLM"/>
    </source>
</evidence>
<comment type="caution">
    <text evidence="1">The sequence shown here is derived from an EMBL/GenBank/DDBJ whole genome shotgun (WGS) entry which is preliminary data.</text>
</comment>
<gene>
    <name evidence="1" type="ORF">C5F51_22800</name>
</gene>
<proteinExistence type="predicted"/>
<evidence type="ECO:0000313" key="1">
    <source>
        <dbReference type="EMBL" id="PPJ25656.1"/>
    </source>
</evidence>
<dbReference type="EMBL" id="PSZD01000015">
    <property type="protein sequence ID" value="PPJ25656.1"/>
    <property type="molecule type" value="Genomic_DNA"/>
</dbReference>
<sequence>MTKLLPLAYGYLRMDLVDDGDRAEQQITQAAQHLGFQMAAVFREHSPETIVPTAYLDLVCECCRADARTVIAAPGHLSGMTVPQAVLLDMLATRARAHVREVTL</sequence>
<dbReference type="AlphaFoldDB" id="A0A2S6A290"/>
<organism evidence="1 2">
    <name type="scientific">Nocardia nova</name>
    <dbReference type="NCBI Taxonomy" id="37330"/>
    <lineage>
        <taxon>Bacteria</taxon>
        <taxon>Bacillati</taxon>
        <taxon>Actinomycetota</taxon>
        <taxon>Actinomycetes</taxon>
        <taxon>Mycobacteriales</taxon>
        <taxon>Nocardiaceae</taxon>
        <taxon>Nocardia</taxon>
    </lineage>
</organism>
<dbReference type="Proteomes" id="UP000238356">
    <property type="component" value="Unassembled WGS sequence"/>
</dbReference>
<name>A0A2S6A290_9NOCA</name>